<proteinExistence type="predicted"/>
<feature type="signal peptide" evidence="1">
    <location>
        <begin position="1"/>
        <end position="21"/>
    </location>
</feature>
<protein>
    <submittedName>
        <fullName evidence="2">Uncharacterized protein</fullName>
    </submittedName>
</protein>
<keyword evidence="1" id="KW-0732">Signal</keyword>
<dbReference type="AlphaFoldDB" id="A0A524RNP0"/>
<accession>A0A524RNP0</accession>
<dbReference type="EMBL" id="SRMO01000059">
    <property type="protein sequence ID" value="TGG92679.1"/>
    <property type="molecule type" value="Genomic_DNA"/>
</dbReference>
<reference evidence="2 3" key="1">
    <citation type="journal article" date="2019" name="mSystems">
        <title>Life at home and on the roam: Genomic adaptions reflect the dual lifestyle of an intracellular, facultative symbiont.</title>
        <authorList>
            <person name="Burgsdorf I."/>
        </authorList>
    </citation>
    <scope>NUCLEOTIDE SEQUENCE [LARGE SCALE GENOMIC DNA]</scope>
    <source>
        <strain evidence="2">277cV</strain>
    </source>
</reference>
<dbReference type="Proteomes" id="UP000317990">
    <property type="component" value="Unassembled WGS sequence"/>
</dbReference>
<evidence type="ECO:0000313" key="3">
    <source>
        <dbReference type="Proteomes" id="UP000317990"/>
    </source>
</evidence>
<name>A0A524RNP0_9CHRO</name>
<sequence length="390" mass="41878">MSTALLLAALTAASAVRPAQAQVIQLLKGVAGTLVESIDMGRTPPSAARALLPQPDQGDISALERDLASAAVLADFDDLRRALARGDLQTEDLCAIPPQRFEDFQQASFGCLLALDDSLAPEQRSRFWQTYLWPQPEALLATCQEAAEQGQVQWLRTLARRIPPLPGPDLRADAILSIAASALACQAPERALAWLNGWSPATTHPRRSDWLTLRWQAFDASGDHLAAISTLEALSTARGIPLRSLSLKPVGLDRPVRGDILMALHRDTVGQVETGASIRHGSDDDRLAAEGPLALARRLPSGTALREALLEQALQAATAAGLWHTTTTVVELQLDDAASRGAPEAVQHKLAQLRSLASQTGDHLLLRKVDRWLRQETAAARSDSLTAAPP</sequence>
<organism evidence="2 3">
    <name type="scientific">Aphanocapsa feldmannii 277cV</name>
    <dbReference type="NCBI Taxonomy" id="2507553"/>
    <lineage>
        <taxon>Bacteria</taxon>
        <taxon>Bacillati</taxon>
        <taxon>Cyanobacteriota</taxon>
        <taxon>Cyanophyceae</taxon>
        <taxon>Oscillatoriophycideae</taxon>
        <taxon>Chroococcales</taxon>
        <taxon>Microcystaceae</taxon>
        <taxon>Aphanocapsa</taxon>
    </lineage>
</organism>
<comment type="caution">
    <text evidence="2">The sequence shown here is derived from an EMBL/GenBank/DDBJ whole genome shotgun (WGS) entry which is preliminary data.</text>
</comment>
<evidence type="ECO:0000313" key="2">
    <source>
        <dbReference type="EMBL" id="TGG92679.1"/>
    </source>
</evidence>
<evidence type="ECO:0000256" key="1">
    <source>
        <dbReference type="SAM" id="SignalP"/>
    </source>
</evidence>
<gene>
    <name evidence="2" type="ORF">ERJ67_05640</name>
</gene>
<feature type="chain" id="PRO_5021760185" evidence="1">
    <location>
        <begin position="22"/>
        <end position="390"/>
    </location>
</feature>